<dbReference type="OMA" id="RTFWNES"/>
<dbReference type="InterPro" id="IPR005123">
    <property type="entry name" value="Oxoglu/Fe-dep_dioxygenase_dom"/>
</dbReference>
<evidence type="ECO:0000256" key="2">
    <source>
        <dbReference type="ARBA" id="ARBA00023004"/>
    </source>
</evidence>
<dbReference type="SUPFAM" id="SSF51197">
    <property type="entry name" value="Clavaminate synthase-like"/>
    <property type="match status" value="1"/>
</dbReference>
<evidence type="ECO:0000256" key="1">
    <source>
        <dbReference type="ARBA" id="ARBA00022723"/>
    </source>
</evidence>
<dbReference type="AlphaFoldDB" id="A0AA38KZP6"/>
<reference evidence="5 6" key="1">
    <citation type="journal article" date="2021" name="Nat. Plants">
        <title>The Taxus genome provides insights into paclitaxel biosynthesis.</title>
        <authorList>
            <person name="Xiong X."/>
            <person name="Gou J."/>
            <person name="Liao Q."/>
            <person name="Li Y."/>
            <person name="Zhou Q."/>
            <person name="Bi G."/>
            <person name="Li C."/>
            <person name="Du R."/>
            <person name="Wang X."/>
            <person name="Sun T."/>
            <person name="Guo L."/>
            <person name="Liang H."/>
            <person name="Lu P."/>
            <person name="Wu Y."/>
            <person name="Zhang Z."/>
            <person name="Ro D.K."/>
            <person name="Shang Y."/>
            <person name="Huang S."/>
            <person name="Yan J."/>
        </authorList>
    </citation>
    <scope>NUCLEOTIDE SEQUENCE [LARGE SCALE GENOMIC DNA]</scope>
    <source>
        <strain evidence="5">Ta-2019</strain>
    </source>
</reference>
<dbReference type="Pfam" id="PF03171">
    <property type="entry name" value="2OG-FeII_Oxy"/>
    <property type="match status" value="1"/>
</dbReference>
<feature type="domain" description="Fe2OG dioxygenase" evidence="4">
    <location>
        <begin position="169"/>
        <end position="239"/>
    </location>
</feature>
<evidence type="ECO:0000259" key="4">
    <source>
        <dbReference type="PROSITE" id="PS51471"/>
    </source>
</evidence>
<protein>
    <recommendedName>
        <fullName evidence="4">Fe2OG dioxygenase domain-containing protein</fullName>
    </recommendedName>
</protein>
<dbReference type="InterPro" id="IPR027443">
    <property type="entry name" value="IPNS-like_sf"/>
</dbReference>
<dbReference type="PANTHER" id="PTHR47990">
    <property type="entry name" value="2-OXOGLUTARATE (2OG) AND FE(II)-DEPENDENT OXYGENASE SUPERFAMILY PROTEIN-RELATED"/>
    <property type="match status" value="1"/>
</dbReference>
<dbReference type="EMBL" id="JAHRHJ020000006">
    <property type="protein sequence ID" value="KAH9311089.1"/>
    <property type="molecule type" value="Genomic_DNA"/>
</dbReference>
<organism evidence="5 6">
    <name type="scientific">Taxus chinensis</name>
    <name type="common">Chinese yew</name>
    <name type="synonym">Taxus wallichiana var. chinensis</name>
    <dbReference type="NCBI Taxonomy" id="29808"/>
    <lineage>
        <taxon>Eukaryota</taxon>
        <taxon>Viridiplantae</taxon>
        <taxon>Streptophyta</taxon>
        <taxon>Embryophyta</taxon>
        <taxon>Tracheophyta</taxon>
        <taxon>Spermatophyta</taxon>
        <taxon>Pinopsida</taxon>
        <taxon>Pinidae</taxon>
        <taxon>Conifers II</taxon>
        <taxon>Cupressales</taxon>
        <taxon>Taxaceae</taxon>
        <taxon>Taxus</taxon>
    </lineage>
</organism>
<dbReference type="GO" id="GO:0046872">
    <property type="term" value="F:metal ion binding"/>
    <property type="evidence" value="ECO:0007669"/>
    <property type="project" value="UniProtKB-KW"/>
</dbReference>
<dbReference type="InterPro" id="IPR044861">
    <property type="entry name" value="IPNS-like_FE2OG_OXY"/>
</dbReference>
<keyword evidence="1 3" id="KW-0479">Metal-binding</keyword>
<proteinExistence type="inferred from homology"/>
<accession>A0AA38KZP6</accession>
<dbReference type="Proteomes" id="UP000824469">
    <property type="component" value="Unassembled WGS sequence"/>
</dbReference>
<sequence length="239" mass="26938">MASSLQSSLHFNEDEVNLPVVDISQFVENVDGEGLNHLQNGQMIATVREACKEWGFFLLVNHGIPVNIVQEMDSQVRQLCAMPAEVKKGSTAPNRTFWNESFQFFNVLHSNSIGELSNKIWPHDGNPKFCEAIRTYTLHMADLVRKIVKIILASLDLDIETFYHSDFGKFTASLRINHYEPKGISIGEEILMAHSDIGCLTILYQDNQGGLQIRSREGKWLSVNPIPNSFVINIGDCMK</sequence>
<keyword evidence="2 3" id="KW-0408">Iron</keyword>
<comment type="caution">
    <text evidence="5">The sequence shown here is derived from an EMBL/GenBank/DDBJ whole genome shotgun (WGS) entry which is preliminary data.</text>
</comment>
<keyword evidence="3" id="KW-0560">Oxidoreductase</keyword>
<name>A0AA38KZP6_TAXCH</name>
<evidence type="ECO:0000256" key="3">
    <source>
        <dbReference type="RuleBase" id="RU003682"/>
    </source>
</evidence>
<gene>
    <name evidence="5" type="ORF">KI387_026124</name>
</gene>
<dbReference type="GO" id="GO:0016491">
    <property type="term" value="F:oxidoreductase activity"/>
    <property type="evidence" value="ECO:0007669"/>
    <property type="project" value="UniProtKB-KW"/>
</dbReference>
<dbReference type="Gene3D" id="2.60.120.330">
    <property type="entry name" value="B-lactam Antibiotic, Isopenicillin N Synthase, Chain"/>
    <property type="match status" value="1"/>
</dbReference>
<evidence type="ECO:0000313" key="5">
    <source>
        <dbReference type="EMBL" id="KAH9311089.1"/>
    </source>
</evidence>
<evidence type="ECO:0000313" key="6">
    <source>
        <dbReference type="Proteomes" id="UP000824469"/>
    </source>
</evidence>
<dbReference type="InterPro" id="IPR050231">
    <property type="entry name" value="Iron_ascorbate_oxido_reductase"/>
</dbReference>
<comment type="similarity">
    <text evidence="3">Belongs to the iron/ascorbate-dependent oxidoreductase family.</text>
</comment>
<dbReference type="InterPro" id="IPR026992">
    <property type="entry name" value="DIOX_N"/>
</dbReference>
<keyword evidence="6" id="KW-1185">Reference proteome</keyword>
<dbReference type="PROSITE" id="PS51471">
    <property type="entry name" value="FE2OG_OXY"/>
    <property type="match status" value="1"/>
</dbReference>
<feature type="non-terminal residue" evidence="5">
    <location>
        <position position="239"/>
    </location>
</feature>
<dbReference type="Pfam" id="PF14226">
    <property type="entry name" value="DIOX_N"/>
    <property type="match status" value="1"/>
</dbReference>